<evidence type="ECO:0000313" key="13">
    <source>
        <dbReference type="Proteomes" id="UP001152320"/>
    </source>
</evidence>
<gene>
    <name evidence="12" type="ORF">HOLleu_16423</name>
</gene>
<dbReference type="OrthoDB" id="10067217at2759"/>
<dbReference type="InterPro" id="IPR013083">
    <property type="entry name" value="Znf_RING/FYVE/PHD"/>
</dbReference>
<dbReference type="Pfam" id="PF18386">
    <property type="entry name" value="ROQ_II"/>
    <property type="match status" value="1"/>
</dbReference>
<feature type="domain" description="C3H1-type" evidence="11">
    <location>
        <begin position="410"/>
        <end position="438"/>
    </location>
</feature>
<dbReference type="Proteomes" id="UP001152320">
    <property type="component" value="Chromosome 7"/>
</dbReference>
<comment type="subcellular location">
    <subcellularLocation>
        <location evidence="2">Cytoplasm</location>
        <location evidence="2">P-body</location>
    </subcellularLocation>
</comment>
<evidence type="ECO:0000259" key="10">
    <source>
        <dbReference type="PROSITE" id="PS50089"/>
    </source>
</evidence>
<proteinExistence type="predicted"/>
<evidence type="ECO:0000256" key="8">
    <source>
        <dbReference type="PROSITE-ProRule" id="PRU00723"/>
    </source>
</evidence>
<evidence type="ECO:0000256" key="3">
    <source>
        <dbReference type="ARBA" id="ARBA00012483"/>
    </source>
</evidence>
<dbReference type="GO" id="GO:0003729">
    <property type="term" value="F:mRNA binding"/>
    <property type="evidence" value="ECO:0007669"/>
    <property type="project" value="TreeGrafter"/>
</dbReference>
<dbReference type="InterPro" id="IPR041523">
    <property type="entry name" value="ROQ_II"/>
</dbReference>
<comment type="catalytic activity">
    <reaction evidence="1">
        <text>S-ubiquitinyl-[E2 ubiquitin-conjugating enzyme]-L-cysteine + [acceptor protein]-L-lysine = [E2 ubiquitin-conjugating enzyme]-L-cysteine + N(6)-ubiquitinyl-[acceptor protein]-L-lysine.</text>
        <dbReference type="EC" id="2.3.2.27"/>
    </reaction>
</comment>
<evidence type="ECO:0000256" key="9">
    <source>
        <dbReference type="SAM" id="MobiDB-lite"/>
    </source>
</evidence>
<evidence type="ECO:0000256" key="6">
    <source>
        <dbReference type="ARBA" id="ARBA00022771"/>
    </source>
</evidence>
<dbReference type="GO" id="GO:0008270">
    <property type="term" value="F:zinc ion binding"/>
    <property type="evidence" value="ECO:0007669"/>
    <property type="project" value="UniProtKB-KW"/>
</dbReference>
<dbReference type="Pfam" id="PF00642">
    <property type="entry name" value="zf-CCCH"/>
    <property type="match status" value="1"/>
</dbReference>
<keyword evidence="13" id="KW-1185">Reference proteome</keyword>
<dbReference type="EC" id="2.3.2.27" evidence="3"/>
<dbReference type="SMART" id="SM00356">
    <property type="entry name" value="ZnF_C3H1"/>
    <property type="match status" value="1"/>
</dbReference>
<keyword evidence="7 8" id="KW-0862">Zinc</keyword>
<comment type="caution">
    <text evidence="12">The sequence shown here is derived from an EMBL/GenBank/DDBJ whole genome shotgun (WGS) entry which is preliminary data.</text>
</comment>
<accession>A0A9Q1C417</accession>
<dbReference type="AlphaFoldDB" id="A0A9Q1C417"/>
<dbReference type="EMBL" id="JAIZAY010000007">
    <property type="protein sequence ID" value="KAJ8038868.1"/>
    <property type="molecule type" value="Genomic_DNA"/>
</dbReference>
<feature type="region of interest" description="Disordered" evidence="9">
    <location>
        <begin position="448"/>
        <end position="572"/>
    </location>
</feature>
<feature type="region of interest" description="Disordered" evidence="9">
    <location>
        <begin position="1029"/>
        <end position="1105"/>
    </location>
</feature>
<dbReference type="SUPFAM" id="SSF57850">
    <property type="entry name" value="RING/U-box"/>
    <property type="match status" value="1"/>
</dbReference>
<evidence type="ECO:0000256" key="4">
    <source>
        <dbReference type="ARBA" id="ARBA00022679"/>
    </source>
</evidence>
<dbReference type="PROSITE" id="PS50103">
    <property type="entry name" value="ZF_C3H1"/>
    <property type="match status" value="1"/>
</dbReference>
<evidence type="ECO:0000256" key="1">
    <source>
        <dbReference type="ARBA" id="ARBA00000900"/>
    </source>
</evidence>
<feature type="domain" description="RING-type" evidence="10">
    <location>
        <begin position="14"/>
        <end position="54"/>
    </location>
</feature>
<feature type="compositionally biased region" description="Polar residues" evidence="9">
    <location>
        <begin position="1029"/>
        <end position="1040"/>
    </location>
</feature>
<dbReference type="Pfam" id="PF13445">
    <property type="entry name" value="zf-RING_UBOX"/>
    <property type="match status" value="1"/>
</dbReference>
<dbReference type="InterPro" id="IPR017907">
    <property type="entry name" value="Znf_RING_CS"/>
</dbReference>
<dbReference type="Gene3D" id="1.20.120.1790">
    <property type="match status" value="1"/>
</dbReference>
<feature type="zinc finger region" description="C3H1-type" evidence="8">
    <location>
        <begin position="410"/>
        <end position="438"/>
    </location>
</feature>
<evidence type="ECO:0000256" key="5">
    <source>
        <dbReference type="ARBA" id="ARBA00022723"/>
    </source>
</evidence>
<dbReference type="InterPro" id="IPR052249">
    <property type="entry name" value="Roquin_domain"/>
</dbReference>
<organism evidence="12 13">
    <name type="scientific">Holothuria leucospilota</name>
    <name type="common">Black long sea cucumber</name>
    <name type="synonym">Mertensiothuria leucospilota</name>
    <dbReference type="NCBI Taxonomy" id="206669"/>
    <lineage>
        <taxon>Eukaryota</taxon>
        <taxon>Metazoa</taxon>
        <taxon>Echinodermata</taxon>
        <taxon>Eleutherozoa</taxon>
        <taxon>Echinozoa</taxon>
        <taxon>Holothuroidea</taxon>
        <taxon>Aspidochirotacea</taxon>
        <taxon>Aspidochirotida</taxon>
        <taxon>Holothuriidae</taxon>
        <taxon>Holothuria</taxon>
    </lineage>
</organism>
<sequence>MPIQAPQWTDFLTCPVCLYDFDYEGRLPISLGCGHTICLVCIDNLSGKLCPFDQAAIADCIRSLLPNVAILQLLNLDCTKLVDKVPSTVPSEHWEAYRVSMRCIEALAVYLKPLSKANRDTDTTSLLSRPLQRKLVTLINCQLGLEEGKARAVRAARSIGERTVTELILQHQNGQLSTNLWAAVRARGCQFLGPAMQEETLKLVLLALENGAALSRKVLVLFVVQRLEQQFPQASKTSVGHVVQLLYRASCFKVTKREEESSLMELKEEFRQYDTLRREHDTQIVQIAIEAGLRISPEQWSLLLYGDQSHKSHMQSIIDKLQTPESFGSSIRELTIALQRSSDPAQLSKLRLKLEKLAEIDQSPEIKSYSWEAVQTSLQATQDVVAGLVDFLKNHSLTRRAQEQQTQSIKYKTSMCRDIVQKGGCPRGSSCTFAHSEEELERFRARSRRMLSNMNRQNSRTIDKGLDMMEPRLGGPSPGIKDPHAAPSFGGERLSFDRQQSRDTGYASVPGTVPSRSTVPQVNGERGQSDLDARYAHMTSPRSGSPGPPDPRRHLQPHSPFPRPGVPTSPQPGVISVGVVGSSLPSRPQQVVLVERDPRFVVPQVSQGMWNVRGQSARMGPTSYATVDNSLQTEEVGNKSPLPSKGMDKLRTSEGLQMENQPKDENMSLEQLQLHKSKILGLLDNIQRPESYSAMQSDGQSIVGGVSHLSLDDSPRHSELSTVGSPHLSVSPYGTSPVPSVSPYISSPRHSVSPYLDEESYDAWSSRPHKNSWKASDAKYTTSISKVQRLHLQAQEGDAQDENPTLGKHNMQEFQHMSHRELEKTLEQEKKAASSHYERSSKIQMEIMRRHQDTLGRDGQPQSSPTIRHPGPVARKATTSLRNTGPVRVNAGISSDMAPVTLIQDCHVSPGIQSTPGVYDYFQTGLNWNSPTIKLWDVLPSSNGGMSENERQRAQELLKDELQNVSKKIEQKHTEKSAHDTFLLQREENALGDIWGRGAKHTHGGTISHLKEPNHHVKKEGEQIFSAMQLSDPPQQSPKTAGTPWSPYGWNTVHGAGDAQTASSEAEIVPGGTYGREQLEAESRYQSSPFQGYPRDPYKSSNLGW</sequence>
<dbReference type="InterPro" id="IPR001841">
    <property type="entry name" value="Znf_RING"/>
</dbReference>
<dbReference type="InterPro" id="IPR036855">
    <property type="entry name" value="Znf_CCCH_sf"/>
</dbReference>
<dbReference type="PANTHER" id="PTHR13139">
    <property type="entry name" value="RING FINGER AND CCCH-TYPE ZINC FINGER DOMAIN-CONTAINING PROTEIN"/>
    <property type="match status" value="1"/>
</dbReference>
<dbReference type="InterPro" id="IPR000571">
    <property type="entry name" value="Znf_CCCH"/>
</dbReference>
<dbReference type="GO" id="GO:0000288">
    <property type="term" value="P:nuclear-transcribed mRNA catabolic process, deadenylation-dependent decay"/>
    <property type="evidence" value="ECO:0007669"/>
    <property type="project" value="TreeGrafter"/>
</dbReference>
<feature type="compositionally biased region" description="Basic and acidic residues" evidence="9">
    <location>
        <begin position="461"/>
        <end position="470"/>
    </location>
</feature>
<dbReference type="Pfam" id="PF21206">
    <property type="entry name" value="Roquin_1_2-like_ROQ"/>
    <property type="match status" value="1"/>
</dbReference>
<dbReference type="InterPro" id="IPR048575">
    <property type="entry name" value="Roquin_1_2-like_ROQ"/>
</dbReference>
<feature type="compositionally biased region" description="Polar residues" evidence="9">
    <location>
        <begin position="450"/>
        <end position="460"/>
    </location>
</feature>
<reference evidence="12" key="1">
    <citation type="submission" date="2021-10" db="EMBL/GenBank/DDBJ databases">
        <title>Tropical sea cucumber genome reveals ecological adaptation and Cuvierian tubules defense mechanism.</title>
        <authorList>
            <person name="Chen T."/>
        </authorList>
    </citation>
    <scope>NUCLEOTIDE SEQUENCE</scope>
    <source>
        <strain evidence="12">Nanhai2018</strain>
        <tissue evidence="12">Muscle</tissue>
    </source>
</reference>
<dbReference type="GO" id="GO:0006511">
    <property type="term" value="P:ubiquitin-dependent protein catabolic process"/>
    <property type="evidence" value="ECO:0007669"/>
    <property type="project" value="TreeGrafter"/>
</dbReference>
<keyword evidence="6 8" id="KW-0863">Zinc-finger</keyword>
<keyword evidence="4" id="KW-0808">Transferase</keyword>
<evidence type="ECO:0000256" key="7">
    <source>
        <dbReference type="ARBA" id="ARBA00022833"/>
    </source>
</evidence>
<feature type="compositionally biased region" description="Pro residues" evidence="9">
    <location>
        <begin position="559"/>
        <end position="570"/>
    </location>
</feature>
<dbReference type="PROSITE" id="PS50089">
    <property type="entry name" value="ZF_RING_2"/>
    <property type="match status" value="1"/>
</dbReference>
<feature type="region of interest" description="Disordered" evidence="9">
    <location>
        <begin position="704"/>
        <end position="747"/>
    </location>
</feature>
<feature type="compositionally biased region" description="Low complexity" evidence="9">
    <location>
        <begin position="736"/>
        <end position="747"/>
    </location>
</feature>
<dbReference type="InterPro" id="IPR027370">
    <property type="entry name" value="Znf-RING_euk"/>
</dbReference>
<dbReference type="GO" id="GO:0003725">
    <property type="term" value="F:double-stranded RNA binding"/>
    <property type="evidence" value="ECO:0007669"/>
    <property type="project" value="TreeGrafter"/>
</dbReference>
<dbReference type="Gene3D" id="4.10.1000.10">
    <property type="entry name" value="Zinc finger, CCCH-type"/>
    <property type="match status" value="1"/>
</dbReference>
<dbReference type="GO" id="GO:0000209">
    <property type="term" value="P:protein polyubiquitination"/>
    <property type="evidence" value="ECO:0007669"/>
    <property type="project" value="TreeGrafter"/>
</dbReference>
<dbReference type="GO" id="GO:0010494">
    <property type="term" value="C:cytoplasmic stress granule"/>
    <property type="evidence" value="ECO:0007669"/>
    <property type="project" value="TreeGrafter"/>
</dbReference>
<evidence type="ECO:0000259" key="11">
    <source>
        <dbReference type="PROSITE" id="PS50103"/>
    </source>
</evidence>
<feature type="compositionally biased region" description="Basic and acidic residues" evidence="9">
    <location>
        <begin position="710"/>
        <end position="719"/>
    </location>
</feature>
<feature type="region of interest" description="Disordered" evidence="9">
    <location>
        <begin position="853"/>
        <end position="880"/>
    </location>
</feature>
<dbReference type="Gene3D" id="3.30.40.10">
    <property type="entry name" value="Zinc/RING finger domain, C3HC4 (zinc finger)"/>
    <property type="match status" value="1"/>
</dbReference>
<dbReference type="SUPFAM" id="SSF90229">
    <property type="entry name" value="CCCH zinc finger"/>
    <property type="match status" value="1"/>
</dbReference>
<name>A0A9Q1C417_HOLLE</name>
<evidence type="ECO:0000256" key="2">
    <source>
        <dbReference type="ARBA" id="ARBA00004201"/>
    </source>
</evidence>
<dbReference type="FunFam" id="1.20.120.1790:FF:000001">
    <property type="entry name" value="roquin-1 isoform X1"/>
    <property type="match status" value="1"/>
</dbReference>
<dbReference type="SMART" id="SM00184">
    <property type="entry name" value="RING"/>
    <property type="match status" value="1"/>
</dbReference>
<dbReference type="GO" id="GO:0000932">
    <property type="term" value="C:P-body"/>
    <property type="evidence" value="ECO:0007669"/>
    <property type="project" value="UniProtKB-SubCell"/>
</dbReference>
<evidence type="ECO:0000313" key="12">
    <source>
        <dbReference type="EMBL" id="KAJ8038868.1"/>
    </source>
</evidence>
<dbReference type="GO" id="GO:0061630">
    <property type="term" value="F:ubiquitin protein ligase activity"/>
    <property type="evidence" value="ECO:0007669"/>
    <property type="project" value="UniProtKB-EC"/>
</dbReference>
<dbReference type="PANTHER" id="PTHR13139:SF54">
    <property type="entry name" value="RING-TYPE E3 UBIQUITIN TRANSFERASE"/>
    <property type="match status" value="1"/>
</dbReference>
<dbReference type="GO" id="GO:0035613">
    <property type="term" value="F:RNA stem-loop binding"/>
    <property type="evidence" value="ECO:0007669"/>
    <property type="project" value="TreeGrafter"/>
</dbReference>
<protein>
    <recommendedName>
        <fullName evidence="3">RING-type E3 ubiquitin transferase</fullName>
        <ecNumber evidence="3">2.3.2.27</ecNumber>
    </recommendedName>
</protein>
<keyword evidence="5 8" id="KW-0479">Metal-binding</keyword>
<dbReference type="PROSITE" id="PS00518">
    <property type="entry name" value="ZF_RING_1"/>
    <property type="match status" value="1"/>
</dbReference>